<dbReference type="InterPro" id="IPR036291">
    <property type="entry name" value="NAD(P)-bd_dom_sf"/>
</dbReference>
<evidence type="ECO:0000313" key="3">
    <source>
        <dbReference type="EMBL" id="MCE7005669.1"/>
    </source>
</evidence>
<dbReference type="CDD" id="cd05233">
    <property type="entry name" value="SDR_c"/>
    <property type="match status" value="1"/>
</dbReference>
<protein>
    <submittedName>
        <fullName evidence="3">SDR family NAD(P)-dependent oxidoreductase</fullName>
    </submittedName>
</protein>
<dbReference type="RefSeq" id="WP_233727227.1">
    <property type="nucleotide sequence ID" value="NZ_JAJVCN010000002.1"/>
</dbReference>
<dbReference type="SUPFAM" id="SSF51735">
    <property type="entry name" value="NAD(P)-binding Rossmann-fold domains"/>
    <property type="match status" value="1"/>
</dbReference>
<evidence type="ECO:0000256" key="1">
    <source>
        <dbReference type="ARBA" id="ARBA00006484"/>
    </source>
</evidence>
<dbReference type="EMBL" id="JAJVCN010000002">
    <property type="protein sequence ID" value="MCE7005669.1"/>
    <property type="molecule type" value="Genomic_DNA"/>
</dbReference>
<reference evidence="3 4" key="1">
    <citation type="submission" date="2021-12" db="EMBL/GenBank/DDBJ databases">
        <title>Genome sequence of Kibdelosporangium philippinense ATCC 49844.</title>
        <authorList>
            <person name="Fedorov E.A."/>
            <person name="Omeragic M."/>
            <person name="Shalygina K.F."/>
            <person name="Maclea K.S."/>
        </authorList>
    </citation>
    <scope>NUCLEOTIDE SEQUENCE [LARGE SCALE GENOMIC DNA]</scope>
    <source>
        <strain evidence="3 4">ATCC 49844</strain>
    </source>
</reference>
<sequence>MRAPYDPALVAWGLTSILGLGVFSVVAVKEFEARGVKAAAFQSDQADASSAPQLIDDTTANNSALDRMHATNYTGVIAIIRAAAPKIRDGGRIINIGSGIASRAGGPGFADYAATKAGIVGYTKGAVPFSRRASPGRRFRCPRKSLHPLSLSSGGHAPRLTPSSSPPTPERCDEDKPSPTQSAWR</sequence>
<dbReference type="PANTHER" id="PTHR42760:SF40">
    <property type="entry name" value="3-OXOACYL-[ACYL-CARRIER-PROTEIN] REDUCTASE, CHLOROPLASTIC"/>
    <property type="match status" value="1"/>
</dbReference>
<dbReference type="Pfam" id="PF00106">
    <property type="entry name" value="adh_short"/>
    <property type="match status" value="1"/>
</dbReference>
<evidence type="ECO:0000313" key="4">
    <source>
        <dbReference type="Proteomes" id="UP001521150"/>
    </source>
</evidence>
<dbReference type="InterPro" id="IPR002347">
    <property type="entry name" value="SDR_fam"/>
</dbReference>
<feature type="region of interest" description="Disordered" evidence="2">
    <location>
        <begin position="131"/>
        <end position="185"/>
    </location>
</feature>
<keyword evidence="4" id="KW-1185">Reference proteome</keyword>
<proteinExistence type="inferred from homology"/>
<comment type="similarity">
    <text evidence="1">Belongs to the short-chain dehydrogenases/reductases (SDR) family.</text>
</comment>
<dbReference type="PANTHER" id="PTHR42760">
    <property type="entry name" value="SHORT-CHAIN DEHYDROGENASES/REDUCTASES FAMILY MEMBER"/>
    <property type="match status" value="1"/>
</dbReference>
<dbReference type="Gene3D" id="3.40.50.720">
    <property type="entry name" value="NAD(P)-binding Rossmann-like Domain"/>
    <property type="match status" value="1"/>
</dbReference>
<feature type="compositionally biased region" description="Basic residues" evidence="2">
    <location>
        <begin position="134"/>
        <end position="146"/>
    </location>
</feature>
<gene>
    <name evidence="3" type="ORF">LWC34_22980</name>
</gene>
<organism evidence="3 4">
    <name type="scientific">Kibdelosporangium philippinense</name>
    <dbReference type="NCBI Taxonomy" id="211113"/>
    <lineage>
        <taxon>Bacteria</taxon>
        <taxon>Bacillati</taxon>
        <taxon>Actinomycetota</taxon>
        <taxon>Actinomycetes</taxon>
        <taxon>Pseudonocardiales</taxon>
        <taxon>Pseudonocardiaceae</taxon>
        <taxon>Kibdelosporangium</taxon>
    </lineage>
</organism>
<feature type="compositionally biased region" description="Low complexity" evidence="2">
    <location>
        <begin position="147"/>
        <end position="156"/>
    </location>
</feature>
<name>A0ABS8ZCU1_9PSEU</name>
<comment type="caution">
    <text evidence="3">The sequence shown here is derived from an EMBL/GenBank/DDBJ whole genome shotgun (WGS) entry which is preliminary data.</text>
</comment>
<evidence type="ECO:0000256" key="2">
    <source>
        <dbReference type="SAM" id="MobiDB-lite"/>
    </source>
</evidence>
<accession>A0ABS8ZCU1</accession>
<dbReference type="Proteomes" id="UP001521150">
    <property type="component" value="Unassembled WGS sequence"/>
</dbReference>